<reference evidence="3 4" key="1">
    <citation type="submission" date="2023-07" db="EMBL/GenBank/DDBJ databases">
        <title>Genomic Encyclopedia of Type Strains, Phase IV (KMG-IV): sequencing the most valuable type-strain genomes for metagenomic binning, comparative biology and taxonomic classification.</title>
        <authorList>
            <person name="Goeker M."/>
        </authorList>
    </citation>
    <scope>NUCLEOTIDE SEQUENCE [LARGE SCALE GENOMIC DNA]</scope>
    <source>
        <strain evidence="3 4">DSM 16784</strain>
    </source>
</reference>
<dbReference type="PANTHER" id="PTHR33799">
    <property type="entry name" value="PTS PERMEASE-RELATED-RELATED"/>
    <property type="match status" value="1"/>
</dbReference>
<evidence type="ECO:0000313" key="3">
    <source>
        <dbReference type="EMBL" id="MDQ0360573.1"/>
    </source>
</evidence>
<gene>
    <name evidence="3" type="ORF">J2S15_001318</name>
</gene>
<dbReference type="Pfam" id="PF03610">
    <property type="entry name" value="EIIA-man"/>
    <property type="match status" value="1"/>
</dbReference>
<keyword evidence="1" id="KW-0808">Transferase</keyword>
<dbReference type="EMBL" id="JAUSUR010000002">
    <property type="protein sequence ID" value="MDQ0360573.1"/>
    <property type="molecule type" value="Genomic_DNA"/>
</dbReference>
<dbReference type="InterPro" id="IPR051471">
    <property type="entry name" value="Bacterial_PTS_sugar_comp"/>
</dbReference>
<name>A0ABU0E111_9FIRM</name>
<comment type="caution">
    <text evidence="3">The sequence shown here is derived from an EMBL/GenBank/DDBJ whole genome shotgun (WGS) entry which is preliminary data.</text>
</comment>
<sequence>MRRFIFASHHRMAYGLKETVAFLTNGSKKIHDINAYTANEEPDLEVTINNLFSNFNPEDEVIVLTDLMGGSVYQKFYPYMNDRVHIICGMNLPLAMSLLLVPEKETLDKERISNIVEECRKQIIYVNQLDTAVDYDDE</sequence>
<dbReference type="InterPro" id="IPR036662">
    <property type="entry name" value="PTS_EIIA_man-typ_sf"/>
</dbReference>
<dbReference type="SUPFAM" id="SSF53062">
    <property type="entry name" value="PTS system fructose IIA component-like"/>
    <property type="match status" value="1"/>
</dbReference>
<protein>
    <submittedName>
        <fullName evidence="3">PTS system mannose-specific IIA component</fullName>
    </submittedName>
</protein>
<dbReference type="RefSeq" id="WP_307406586.1">
    <property type="nucleotide sequence ID" value="NZ_JAUSUR010000002.1"/>
</dbReference>
<evidence type="ECO:0000256" key="1">
    <source>
        <dbReference type="ARBA" id="ARBA00022679"/>
    </source>
</evidence>
<organism evidence="3 4">
    <name type="scientific">Breznakia pachnodae</name>
    <dbReference type="NCBI Taxonomy" id="265178"/>
    <lineage>
        <taxon>Bacteria</taxon>
        <taxon>Bacillati</taxon>
        <taxon>Bacillota</taxon>
        <taxon>Erysipelotrichia</taxon>
        <taxon>Erysipelotrichales</taxon>
        <taxon>Erysipelotrichaceae</taxon>
        <taxon>Breznakia</taxon>
    </lineage>
</organism>
<dbReference type="InterPro" id="IPR004701">
    <property type="entry name" value="PTS_EIIA_man-typ"/>
</dbReference>
<dbReference type="Proteomes" id="UP001230220">
    <property type="component" value="Unassembled WGS sequence"/>
</dbReference>
<dbReference type="Gene3D" id="3.40.50.510">
    <property type="entry name" value="Phosphotransferase system, mannose-type IIA component"/>
    <property type="match status" value="1"/>
</dbReference>
<accession>A0ABU0E111</accession>
<keyword evidence="4" id="KW-1185">Reference proteome</keyword>
<evidence type="ECO:0000313" key="4">
    <source>
        <dbReference type="Proteomes" id="UP001230220"/>
    </source>
</evidence>
<dbReference type="PANTHER" id="PTHR33799:SF1">
    <property type="entry name" value="PTS SYSTEM MANNOSE-SPECIFIC EIIAB COMPONENT-RELATED"/>
    <property type="match status" value="1"/>
</dbReference>
<evidence type="ECO:0000259" key="2">
    <source>
        <dbReference type="PROSITE" id="PS51096"/>
    </source>
</evidence>
<proteinExistence type="predicted"/>
<feature type="domain" description="PTS EIIA type-4" evidence="2">
    <location>
        <begin position="1"/>
        <end position="123"/>
    </location>
</feature>
<dbReference type="PROSITE" id="PS51096">
    <property type="entry name" value="PTS_EIIA_TYPE_4"/>
    <property type="match status" value="1"/>
</dbReference>